<dbReference type="GO" id="GO:0030414">
    <property type="term" value="F:peptidase inhibitor activity"/>
    <property type="evidence" value="ECO:0007669"/>
    <property type="project" value="InterPro"/>
</dbReference>
<name>A0AAW2EX31_9HYME</name>
<protein>
    <recommendedName>
        <fullName evidence="2">WAP domain-containing protein</fullName>
    </recommendedName>
</protein>
<feature type="domain" description="WAP" evidence="2">
    <location>
        <begin position="81"/>
        <end position="134"/>
    </location>
</feature>
<organism evidence="3 4">
    <name type="scientific">Cardiocondyla obscurior</name>
    <dbReference type="NCBI Taxonomy" id="286306"/>
    <lineage>
        <taxon>Eukaryota</taxon>
        <taxon>Metazoa</taxon>
        <taxon>Ecdysozoa</taxon>
        <taxon>Arthropoda</taxon>
        <taxon>Hexapoda</taxon>
        <taxon>Insecta</taxon>
        <taxon>Pterygota</taxon>
        <taxon>Neoptera</taxon>
        <taxon>Endopterygota</taxon>
        <taxon>Hymenoptera</taxon>
        <taxon>Apocrita</taxon>
        <taxon>Aculeata</taxon>
        <taxon>Formicoidea</taxon>
        <taxon>Formicidae</taxon>
        <taxon>Myrmicinae</taxon>
        <taxon>Cardiocondyla</taxon>
    </lineage>
</organism>
<dbReference type="Proteomes" id="UP001430953">
    <property type="component" value="Unassembled WGS sequence"/>
</dbReference>
<reference evidence="3 4" key="1">
    <citation type="submission" date="2023-03" db="EMBL/GenBank/DDBJ databases">
        <title>High recombination rates correlate with genetic variation in Cardiocondyla obscurior ants.</title>
        <authorList>
            <person name="Errbii M."/>
        </authorList>
    </citation>
    <scope>NUCLEOTIDE SEQUENCE [LARGE SCALE GENOMIC DNA]</scope>
    <source>
        <strain evidence="3">Alpha-2009</strain>
        <tissue evidence="3">Whole body</tissue>
    </source>
</reference>
<keyword evidence="1" id="KW-0732">Signal</keyword>
<gene>
    <name evidence="3" type="ORF">PUN28_015536</name>
</gene>
<dbReference type="EMBL" id="JADYXP020000017">
    <property type="protein sequence ID" value="KAL0107044.1"/>
    <property type="molecule type" value="Genomic_DNA"/>
</dbReference>
<dbReference type="AlphaFoldDB" id="A0AAW2EX31"/>
<feature type="signal peptide" evidence="1">
    <location>
        <begin position="1"/>
        <end position="20"/>
    </location>
</feature>
<accession>A0AAW2EX31</accession>
<feature type="chain" id="PRO_5043912540" description="WAP domain-containing protein" evidence="1">
    <location>
        <begin position="21"/>
        <end position="134"/>
    </location>
</feature>
<comment type="caution">
    <text evidence="3">The sequence shown here is derived from an EMBL/GenBank/DDBJ whole genome shotgun (WGS) entry which is preliminary data.</text>
</comment>
<dbReference type="InterPro" id="IPR008197">
    <property type="entry name" value="WAP_dom"/>
</dbReference>
<proteinExistence type="predicted"/>
<sequence length="134" mass="16244">MDRKLLCLLSLCFIFTEAYTNSCKYWCKMRDHQYYCCPNGESDTSAFESKYNWYFHLPWFRFVIGVESHIEEPWHESMTMWKPKKHCPPLRAQCPRSHEWYKPPKHCDADHECEENEKCCFDVCLEHKTCKDAE</sequence>
<dbReference type="GO" id="GO:0005576">
    <property type="term" value="C:extracellular region"/>
    <property type="evidence" value="ECO:0007669"/>
    <property type="project" value="InterPro"/>
</dbReference>
<keyword evidence="4" id="KW-1185">Reference proteome</keyword>
<evidence type="ECO:0000313" key="4">
    <source>
        <dbReference type="Proteomes" id="UP001430953"/>
    </source>
</evidence>
<evidence type="ECO:0000256" key="1">
    <source>
        <dbReference type="SAM" id="SignalP"/>
    </source>
</evidence>
<dbReference type="PROSITE" id="PS51390">
    <property type="entry name" value="WAP"/>
    <property type="match status" value="1"/>
</dbReference>
<dbReference type="InterPro" id="IPR036645">
    <property type="entry name" value="Elafin-like_sf"/>
</dbReference>
<evidence type="ECO:0000313" key="3">
    <source>
        <dbReference type="EMBL" id="KAL0107044.1"/>
    </source>
</evidence>
<evidence type="ECO:0000259" key="2">
    <source>
        <dbReference type="PROSITE" id="PS51390"/>
    </source>
</evidence>
<dbReference type="SUPFAM" id="SSF57256">
    <property type="entry name" value="Elafin-like"/>
    <property type="match status" value="1"/>
</dbReference>